<keyword evidence="1" id="KW-0812">Transmembrane</keyword>
<accession>A0A382MR98</accession>
<name>A0A382MR98_9ZZZZ</name>
<gene>
    <name evidence="2" type="ORF">METZ01_LOCUS303822</name>
</gene>
<organism evidence="2">
    <name type="scientific">marine metagenome</name>
    <dbReference type="NCBI Taxonomy" id="408172"/>
    <lineage>
        <taxon>unclassified sequences</taxon>
        <taxon>metagenomes</taxon>
        <taxon>ecological metagenomes</taxon>
    </lineage>
</organism>
<sequence>MSTELFTYIIVLCVFATLCVTWLLFCMVYIIGKYTDVGKEKRKEREKEKKIHDSQDDLPIQDMDLNLISTPKIETSFGDERIGKVYKNADKT</sequence>
<keyword evidence="1" id="KW-0472">Membrane</keyword>
<proteinExistence type="predicted"/>
<evidence type="ECO:0000313" key="2">
    <source>
        <dbReference type="EMBL" id="SVC50968.1"/>
    </source>
</evidence>
<dbReference type="AlphaFoldDB" id="A0A382MR98"/>
<evidence type="ECO:0000256" key="1">
    <source>
        <dbReference type="SAM" id="Phobius"/>
    </source>
</evidence>
<keyword evidence="1" id="KW-1133">Transmembrane helix</keyword>
<feature type="transmembrane region" description="Helical" evidence="1">
    <location>
        <begin position="6"/>
        <end position="32"/>
    </location>
</feature>
<reference evidence="2" key="1">
    <citation type="submission" date="2018-05" db="EMBL/GenBank/DDBJ databases">
        <authorList>
            <person name="Lanie J.A."/>
            <person name="Ng W.-L."/>
            <person name="Kazmierczak K.M."/>
            <person name="Andrzejewski T.M."/>
            <person name="Davidsen T.M."/>
            <person name="Wayne K.J."/>
            <person name="Tettelin H."/>
            <person name="Glass J.I."/>
            <person name="Rusch D."/>
            <person name="Podicherti R."/>
            <person name="Tsui H.-C.T."/>
            <person name="Winkler M.E."/>
        </authorList>
    </citation>
    <scope>NUCLEOTIDE SEQUENCE</scope>
</reference>
<dbReference type="EMBL" id="UINC01095132">
    <property type="protein sequence ID" value="SVC50968.1"/>
    <property type="molecule type" value="Genomic_DNA"/>
</dbReference>
<protein>
    <submittedName>
        <fullName evidence="2">Uncharacterized protein</fullName>
    </submittedName>
</protein>